<dbReference type="GO" id="GO:0012505">
    <property type="term" value="C:endomembrane system"/>
    <property type="evidence" value="ECO:0007669"/>
    <property type="project" value="UniProtKB-SubCell"/>
</dbReference>
<evidence type="ECO:0000313" key="7">
    <source>
        <dbReference type="Proteomes" id="UP001201812"/>
    </source>
</evidence>
<accession>A0AAD4MUU7</accession>
<evidence type="ECO:0000256" key="4">
    <source>
        <dbReference type="ARBA" id="ARBA00023136"/>
    </source>
</evidence>
<evidence type="ECO:0000313" key="6">
    <source>
        <dbReference type="EMBL" id="KAI1702355.1"/>
    </source>
</evidence>
<dbReference type="EMBL" id="JAKKPZ010000100">
    <property type="protein sequence ID" value="KAI1702355.1"/>
    <property type="molecule type" value="Genomic_DNA"/>
</dbReference>
<feature type="transmembrane region" description="Helical" evidence="5">
    <location>
        <begin position="122"/>
        <end position="146"/>
    </location>
</feature>
<evidence type="ECO:0000256" key="3">
    <source>
        <dbReference type="ARBA" id="ARBA00022989"/>
    </source>
</evidence>
<dbReference type="Proteomes" id="UP001201812">
    <property type="component" value="Unassembled WGS sequence"/>
</dbReference>
<proteinExistence type="predicted"/>
<dbReference type="PANTHER" id="PTHR12479">
    <property type="entry name" value="LYSOSOMAL-ASSOCIATED TRANSMEMBRANE PROTEIN"/>
    <property type="match status" value="1"/>
</dbReference>
<evidence type="ECO:0000256" key="1">
    <source>
        <dbReference type="ARBA" id="ARBA00004127"/>
    </source>
</evidence>
<dbReference type="InterPro" id="IPR051115">
    <property type="entry name" value="LAPTM_transporter"/>
</dbReference>
<gene>
    <name evidence="6" type="ORF">DdX_15537</name>
</gene>
<dbReference type="PANTHER" id="PTHR12479:SF10">
    <property type="entry name" value="LYSOSOMAL-ASSOCIATED TRANSMEMBRANE PROTEIN"/>
    <property type="match status" value="1"/>
</dbReference>
<keyword evidence="7" id="KW-1185">Reference proteome</keyword>
<dbReference type="AlphaFoldDB" id="A0AAD4MUU7"/>
<evidence type="ECO:0000256" key="5">
    <source>
        <dbReference type="SAM" id="Phobius"/>
    </source>
</evidence>
<protein>
    <submittedName>
        <fullName evidence="6">Uncharacterized protein</fullName>
    </submittedName>
</protein>
<feature type="transmembrane region" description="Helical" evidence="5">
    <location>
        <begin position="76"/>
        <end position="102"/>
    </location>
</feature>
<comment type="subcellular location">
    <subcellularLocation>
        <location evidence="1">Endomembrane system</location>
        <topology evidence="1">Multi-pass membrane protein</topology>
    </subcellularLocation>
</comment>
<feature type="transmembrane region" description="Helical" evidence="5">
    <location>
        <begin position="20"/>
        <end position="41"/>
    </location>
</feature>
<name>A0AAD4MUU7_9BILA</name>
<reference evidence="6" key="1">
    <citation type="submission" date="2022-01" db="EMBL/GenBank/DDBJ databases">
        <title>Genome Sequence Resource for Two Populations of Ditylenchus destructor, the Migratory Endoparasitic Phytonematode.</title>
        <authorList>
            <person name="Zhang H."/>
            <person name="Lin R."/>
            <person name="Xie B."/>
        </authorList>
    </citation>
    <scope>NUCLEOTIDE SEQUENCE</scope>
    <source>
        <strain evidence="6">BazhouSP</strain>
    </source>
</reference>
<feature type="transmembrane region" description="Helical" evidence="5">
    <location>
        <begin position="47"/>
        <end position="64"/>
    </location>
</feature>
<comment type="caution">
    <text evidence="6">The sequence shown here is derived from an EMBL/GenBank/DDBJ whole genome shotgun (WGS) entry which is preliminary data.</text>
</comment>
<sequence length="170" mass="18756">MDDSKQYRCCCNSMHVQRGAQIIGIVGALVCAFGLIVSAVLLRWDLVISNLLNLLLYASIIYGHMKQRPSFYWPFLILNGIGVALVTVLILITGVTLGLSVAAAQKPADQEQANKGGRLGGVFLLAVLLICLFLGVWCQCVVYRAYKYLKMNESSIPTTYVKREIQKQDA</sequence>
<organism evidence="6 7">
    <name type="scientific">Ditylenchus destructor</name>
    <dbReference type="NCBI Taxonomy" id="166010"/>
    <lineage>
        <taxon>Eukaryota</taxon>
        <taxon>Metazoa</taxon>
        <taxon>Ecdysozoa</taxon>
        <taxon>Nematoda</taxon>
        <taxon>Chromadorea</taxon>
        <taxon>Rhabditida</taxon>
        <taxon>Tylenchina</taxon>
        <taxon>Tylenchomorpha</taxon>
        <taxon>Sphaerularioidea</taxon>
        <taxon>Anguinidae</taxon>
        <taxon>Anguininae</taxon>
        <taxon>Ditylenchus</taxon>
    </lineage>
</organism>
<evidence type="ECO:0000256" key="2">
    <source>
        <dbReference type="ARBA" id="ARBA00022692"/>
    </source>
</evidence>
<keyword evidence="4 5" id="KW-0472">Membrane</keyword>
<dbReference type="GO" id="GO:0005765">
    <property type="term" value="C:lysosomal membrane"/>
    <property type="evidence" value="ECO:0007669"/>
    <property type="project" value="TreeGrafter"/>
</dbReference>
<keyword evidence="3 5" id="KW-1133">Transmembrane helix</keyword>
<keyword evidence="2 5" id="KW-0812">Transmembrane</keyword>